<dbReference type="RefSeq" id="XP_032937368.1">
    <property type="nucleotide sequence ID" value="XM_033081477.2"/>
</dbReference>
<accession>A0A8C3UDW0</accession>
<dbReference type="RefSeq" id="XP_032937367.1">
    <property type="nucleotide sequence ID" value="XM_033081476.2"/>
</dbReference>
<dbReference type="InterPro" id="IPR001858">
    <property type="entry name" value="Phosphatidylethanolamine-bd_CS"/>
</dbReference>
<feature type="signal peptide" evidence="2">
    <location>
        <begin position="1"/>
        <end position="20"/>
    </location>
</feature>
<evidence type="ECO:0000256" key="2">
    <source>
        <dbReference type="SAM" id="SignalP"/>
    </source>
</evidence>
<dbReference type="Ensembl" id="ENSCUST00005011042.1">
    <property type="protein sequence ID" value="ENSCUSP00005010595.1"/>
    <property type="gene ID" value="ENSCUSG00005006810.1"/>
</dbReference>
<name>A0A8C3UDW0_CATUS</name>
<dbReference type="CTD" id="157310"/>
<feature type="chain" id="PRO_5034700520" evidence="2">
    <location>
        <begin position="21"/>
        <end position="202"/>
    </location>
</feature>
<protein>
    <submittedName>
        <fullName evidence="3">Phosphatidylethanolamine binding protein 4</fullName>
    </submittedName>
</protein>
<reference evidence="3" key="3">
    <citation type="submission" date="2025-09" db="UniProtKB">
        <authorList>
            <consortium name="Ensembl"/>
        </authorList>
    </citation>
    <scope>IDENTIFICATION</scope>
</reference>
<dbReference type="Pfam" id="PF01161">
    <property type="entry name" value="PBP"/>
    <property type="match status" value="1"/>
</dbReference>
<reference evidence="3" key="1">
    <citation type="submission" date="2020-10" db="EMBL/GenBank/DDBJ databases">
        <title>Catharus ustulatus (Swainson's thrush) genome, bCatUst1, primary haplotype v2.</title>
        <authorList>
            <person name="Delmore K."/>
            <person name="Vafadar M."/>
            <person name="Formenti G."/>
            <person name="Chow W."/>
            <person name="Pelan S."/>
            <person name="Howe K."/>
            <person name="Rhie A."/>
            <person name="Mountcastle J."/>
            <person name="Haase B."/>
            <person name="Fedrigo O."/>
            <person name="Jarvis E.D."/>
        </authorList>
    </citation>
    <scope>NUCLEOTIDE SEQUENCE [LARGE SCALE GENOMIC DNA]</scope>
</reference>
<sequence>MKLLGAVLVTLTLLLPGAWGSQETRTCVFQSLTEEDRKFCRGDLEIIYPEVGDVGCTYIPKCHGYRQRLSLEWGEPRVRFPRAKKNMKYVLVMVDPDAPNRAEPSLQFWRHWMVTDIPGLDLRVGNVDGKVLTAYTRPKPPRHSGYHRYQFHLYMQPAGEIIELSDEERDSLGTFNLEEFAEVFDLGRPVATTQFITKNYED</sequence>
<dbReference type="CDD" id="cd00866">
    <property type="entry name" value="PEBP_euk"/>
    <property type="match status" value="1"/>
</dbReference>
<evidence type="ECO:0000256" key="1">
    <source>
        <dbReference type="ARBA" id="ARBA00007091"/>
    </source>
</evidence>
<gene>
    <name evidence="3" type="primary">PEBP4</name>
</gene>
<evidence type="ECO:0000313" key="3">
    <source>
        <dbReference type="Ensembl" id="ENSCUSP00005010595.1"/>
    </source>
</evidence>
<proteinExistence type="inferred from homology"/>
<keyword evidence="4" id="KW-1185">Reference proteome</keyword>
<dbReference type="SUPFAM" id="SSF49777">
    <property type="entry name" value="PEBP-like"/>
    <property type="match status" value="1"/>
</dbReference>
<dbReference type="OrthoDB" id="2506647at2759"/>
<dbReference type="AlphaFoldDB" id="A0A8C3UDW0"/>
<dbReference type="Gene3D" id="3.90.280.10">
    <property type="entry name" value="PEBP-like"/>
    <property type="match status" value="1"/>
</dbReference>
<dbReference type="Proteomes" id="UP000694563">
    <property type="component" value="Chromosome 27"/>
</dbReference>
<dbReference type="PROSITE" id="PS01220">
    <property type="entry name" value="PBP"/>
    <property type="match status" value="1"/>
</dbReference>
<reference evidence="3" key="2">
    <citation type="submission" date="2025-08" db="UniProtKB">
        <authorList>
            <consortium name="Ensembl"/>
        </authorList>
    </citation>
    <scope>IDENTIFICATION</scope>
</reference>
<evidence type="ECO:0000313" key="4">
    <source>
        <dbReference type="Proteomes" id="UP000694563"/>
    </source>
</evidence>
<comment type="similarity">
    <text evidence="1">Belongs to the phosphatidylethanolamine-binding protein family.</text>
</comment>
<dbReference type="InterPro" id="IPR035810">
    <property type="entry name" value="PEBP_euk"/>
</dbReference>
<keyword evidence="2" id="KW-0732">Signal</keyword>
<dbReference type="InterPro" id="IPR008914">
    <property type="entry name" value="PEBP"/>
</dbReference>
<dbReference type="InterPro" id="IPR036610">
    <property type="entry name" value="PEBP-like_sf"/>
</dbReference>
<dbReference type="PANTHER" id="PTHR11362:SF82">
    <property type="entry name" value="PHOSPHATIDYLETHANOLAMINE-BINDING PROTEIN 4"/>
    <property type="match status" value="1"/>
</dbReference>
<dbReference type="PANTHER" id="PTHR11362">
    <property type="entry name" value="PHOSPHATIDYLETHANOLAMINE-BINDING PROTEIN"/>
    <property type="match status" value="1"/>
</dbReference>
<organism evidence="3 4">
    <name type="scientific">Catharus ustulatus</name>
    <name type="common">Russet-backed thrush</name>
    <name type="synonym">Hylocichla ustulatus</name>
    <dbReference type="NCBI Taxonomy" id="91951"/>
    <lineage>
        <taxon>Eukaryota</taxon>
        <taxon>Metazoa</taxon>
        <taxon>Chordata</taxon>
        <taxon>Craniata</taxon>
        <taxon>Vertebrata</taxon>
        <taxon>Euteleostomi</taxon>
        <taxon>Archelosauria</taxon>
        <taxon>Archosauria</taxon>
        <taxon>Dinosauria</taxon>
        <taxon>Saurischia</taxon>
        <taxon>Theropoda</taxon>
        <taxon>Coelurosauria</taxon>
        <taxon>Aves</taxon>
        <taxon>Neognathae</taxon>
        <taxon>Neoaves</taxon>
        <taxon>Telluraves</taxon>
        <taxon>Australaves</taxon>
        <taxon>Passeriformes</taxon>
        <taxon>Turdidae</taxon>
        <taxon>Catharus</taxon>
    </lineage>
</organism>
<dbReference type="GeneID" id="117007983"/>